<gene>
    <name evidence="11" type="ORF">EVG20_g6195</name>
</gene>
<comment type="similarity">
    <text evidence="2">Belongs to the ORC3 family.</text>
</comment>
<evidence type="ECO:0000256" key="3">
    <source>
        <dbReference type="ARBA" id="ARBA00022705"/>
    </source>
</evidence>
<dbReference type="InterPro" id="IPR045667">
    <property type="entry name" value="ORC3_N"/>
</dbReference>
<evidence type="ECO:0000256" key="4">
    <source>
        <dbReference type="ARBA" id="ARBA00022980"/>
    </source>
</evidence>
<dbReference type="OrthoDB" id="10265211at2759"/>
<sequence length="841" mass="95397">MATNLDDINQTTIYIPYDGPADFESHKESDEDKSDPEPYAPYAERDLPEGPEIRLRAYRAAWSRCLNRVQSIVHQLYDPVADEIVTQIEDAYEGVLPGLPYPEMPVFAISAPSSGSTFVNEIAQRMERPIFEDEDEMEADDTPSAYITHLHPSDCTTVMNAMKALVLGFVEQSPDGQDVKRKPTTSLANYDIQLLGVWYDAIRDSLDDDVETLPPLLVFMHEFEQFDDVVMQDVFYICSAHITRLPLIFILSLSSPPSPSFIHTTYPRSTLALLQIHEFTLPSGEDILEKIVMETFFSLEFEPHIMIGPWVIDFLIDFFSRHTYSVDGVLTILQLAYLKHFDEPLTIFASEQDWPLDILEEPAAFPFLDHLLSSTLDPHSSRSAKGWPISDIPALVEFKNQAESDYQSHLRDLRSAFRVMRCVQDFLLRHGYGRAGMEKDPFEMMCAALRGGLAREGKYLGLMVKKLSVDNLKRLLSDIRTLVEDLPPHTAEYGQPIVDFLDEALQLFDGRDVAEIATEIGGWLVRYFAEEHFVNLEELKLWEIWYTGSTPFPSEMINPSPRATILSGLLYPYEYVESSTEDTGDNSVSKRRALWGLPDITILLRRYLDAGRMINVFDWYESFAVVLENQREHIMNPPKPKSTKTNTKGKKAAKAKAPQEDDHREEEEGDREDEWKMYVQARFVRALHELDFLGFIKHTGRKPDHVMRTVHSVDAAPLMTPANTSPRPPSTQSVECARLGEKTGVPRATGPETKISLSATPLLSLSTTLVAQVSNVKKMGKVHGSLARAGKVKSQTPKVEKQEKKKTPKGRAKKRILYNRRFVNVTTLPGGKRRMNPNPEK</sequence>
<feature type="compositionally biased region" description="Basic residues" evidence="8">
    <location>
        <begin position="806"/>
        <end position="815"/>
    </location>
</feature>
<keyword evidence="6" id="KW-0539">Nucleus</keyword>
<proteinExistence type="inferred from homology"/>
<evidence type="ECO:0000256" key="7">
    <source>
        <dbReference type="ARBA" id="ARBA00023274"/>
    </source>
</evidence>
<feature type="region of interest" description="Disordered" evidence="8">
    <location>
        <begin position="1"/>
        <end position="47"/>
    </location>
</feature>
<dbReference type="CDD" id="cd20704">
    <property type="entry name" value="Orc3"/>
    <property type="match status" value="1"/>
</dbReference>
<keyword evidence="4" id="KW-0689">Ribosomal protein</keyword>
<dbReference type="GO" id="GO:0003735">
    <property type="term" value="F:structural constituent of ribosome"/>
    <property type="evidence" value="ECO:0007669"/>
    <property type="project" value="InterPro"/>
</dbReference>
<feature type="domain" description="Origin recognition complex subunit 3 winged helix C-terminal" evidence="10">
    <location>
        <begin position="562"/>
        <end position="710"/>
    </location>
</feature>
<dbReference type="PANTHER" id="PTHR12748">
    <property type="entry name" value="ORIGIN RECOGNITION COMPLEX SUBUNIT 3"/>
    <property type="match status" value="1"/>
</dbReference>
<keyword evidence="7" id="KW-0687">Ribonucleoprotein</keyword>
<feature type="region of interest" description="Disordered" evidence="8">
    <location>
        <begin position="634"/>
        <end position="672"/>
    </location>
</feature>
<evidence type="ECO:0000313" key="12">
    <source>
        <dbReference type="Proteomes" id="UP000298327"/>
    </source>
</evidence>
<keyword evidence="3" id="KW-0235">DNA replication</keyword>
<dbReference type="InterPro" id="IPR020795">
    <property type="entry name" value="ORC3"/>
</dbReference>
<keyword evidence="5" id="KW-0238">DNA-binding</keyword>
<evidence type="ECO:0000256" key="6">
    <source>
        <dbReference type="ARBA" id="ARBA00023242"/>
    </source>
</evidence>
<dbReference type="GO" id="GO:0005664">
    <property type="term" value="C:nuclear origin of replication recognition complex"/>
    <property type="evidence" value="ECO:0007669"/>
    <property type="project" value="InterPro"/>
</dbReference>
<dbReference type="EMBL" id="SEOQ01000401">
    <property type="protein sequence ID" value="TFY63732.1"/>
    <property type="molecule type" value="Genomic_DNA"/>
</dbReference>
<protein>
    <submittedName>
        <fullName evidence="11">Uncharacterized protein</fullName>
    </submittedName>
</protein>
<dbReference type="GO" id="GO:0005840">
    <property type="term" value="C:ribosome"/>
    <property type="evidence" value="ECO:0007669"/>
    <property type="project" value="UniProtKB-KW"/>
</dbReference>
<reference evidence="11 12" key="1">
    <citation type="submission" date="2019-02" db="EMBL/GenBank/DDBJ databases">
        <title>Genome sequencing of the rare red list fungi Dentipellis fragilis.</title>
        <authorList>
            <person name="Buettner E."/>
            <person name="Kellner H."/>
        </authorList>
    </citation>
    <scope>NUCLEOTIDE SEQUENCE [LARGE SCALE GENOMIC DNA]</scope>
    <source>
        <strain evidence="11 12">DSM 105465</strain>
    </source>
</reference>
<dbReference type="AlphaFoldDB" id="A0A4Y9YNL0"/>
<evidence type="ECO:0000259" key="9">
    <source>
        <dbReference type="Pfam" id="PF07034"/>
    </source>
</evidence>
<comment type="caution">
    <text evidence="11">The sequence shown here is derived from an EMBL/GenBank/DDBJ whole genome shotgun (WGS) entry which is preliminary data.</text>
</comment>
<evidence type="ECO:0000256" key="1">
    <source>
        <dbReference type="ARBA" id="ARBA00004123"/>
    </source>
</evidence>
<feature type="domain" description="Origin recognition complex subunit 3 N-terminal" evidence="9">
    <location>
        <begin position="46"/>
        <end position="346"/>
    </location>
</feature>
<feature type="compositionally biased region" description="Polar residues" evidence="8">
    <location>
        <begin position="1"/>
        <end position="13"/>
    </location>
</feature>
<feature type="compositionally biased region" description="Acidic residues" evidence="8">
    <location>
        <begin position="663"/>
        <end position="672"/>
    </location>
</feature>
<keyword evidence="12" id="KW-1185">Reference proteome</keyword>
<dbReference type="InterPro" id="IPR040855">
    <property type="entry name" value="ORC_WH_C"/>
</dbReference>
<evidence type="ECO:0000256" key="5">
    <source>
        <dbReference type="ARBA" id="ARBA00023125"/>
    </source>
</evidence>
<evidence type="ECO:0000256" key="8">
    <source>
        <dbReference type="SAM" id="MobiDB-lite"/>
    </source>
</evidence>
<name>A0A4Y9YNL0_9AGAM</name>
<dbReference type="GO" id="GO:0003688">
    <property type="term" value="F:DNA replication origin binding"/>
    <property type="evidence" value="ECO:0007669"/>
    <property type="project" value="TreeGrafter"/>
</dbReference>
<evidence type="ECO:0000313" key="11">
    <source>
        <dbReference type="EMBL" id="TFY63732.1"/>
    </source>
</evidence>
<dbReference type="GO" id="GO:0006412">
    <property type="term" value="P:translation"/>
    <property type="evidence" value="ECO:0007669"/>
    <property type="project" value="InterPro"/>
</dbReference>
<evidence type="ECO:0000259" key="10">
    <source>
        <dbReference type="Pfam" id="PF18137"/>
    </source>
</evidence>
<dbReference type="Pfam" id="PF04758">
    <property type="entry name" value="Ribosomal_S30"/>
    <property type="match status" value="1"/>
</dbReference>
<dbReference type="Pfam" id="PF07034">
    <property type="entry name" value="ORC3_N"/>
    <property type="match status" value="1"/>
</dbReference>
<organism evidence="11 12">
    <name type="scientific">Dentipellis fragilis</name>
    <dbReference type="NCBI Taxonomy" id="205917"/>
    <lineage>
        <taxon>Eukaryota</taxon>
        <taxon>Fungi</taxon>
        <taxon>Dikarya</taxon>
        <taxon>Basidiomycota</taxon>
        <taxon>Agaricomycotina</taxon>
        <taxon>Agaricomycetes</taxon>
        <taxon>Russulales</taxon>
        <taxon>Hericiaceae</taxon>
        <taxon>Dentipellis</taxon>
    </lineage>
</organism>
<dbReference type="GO" id="GO:0031261">
    <property type="term" value="C:DNA replication preinitiation complex"/>
    <property type="evidence" value="ECO:0007669"/>
    <property type="project" value="TreeGrafter"/>
</dbReference>
<evidence type="ECO:0000256" key="2">
    <source>
        <dbReference type="ARBA" id="ARBA00010977"/>
    </source>
</evidence>
<dbReference type="Proteomes" id="UP000298327">
    <property type="component" value="Unassembled WGS sequence"/>
</dbReference>
<comment type="subcellular location">
    <subcellularLocation>
        <location evidence="1">Nucleus</location>
    </subcellularLocation>
</comment>
<dbReference type="InterPro" id="IPR006846">
    <property type="entry name" value="Ribosomal_eS30"/>
</dbReference>
<dbReference type="Pfam" id="PF18137">
    <property type="entry name" value="WHD_ORC"/>
    <property type="match status" value="1"/>
</dbReference>
<dbReference type="GO" id="GO:1990904">
    <property type="term" value="C:ribonucleoprotein complex"/>
    <property type="evidence" value="ECO:0007669"/>
    <property type="project" value="UniProtKB-KW"/>
</dbReference>
<accession>A0A4Y9YNL0</accession>
<dbReference type="STRING" id="205917.A0A4Y9YNL0"/>
<dbReference type="GO" id="GO:0006270">
    <property type="term" value="P:DNA replication initiation"/>
    <property type="evidence" value="ECO:0007669"/>
    <property type="project" value="TreeGrafter"/>
</dbReference>
<dbReference type="GO" id="GO:0005656">
    <property type="term" value="C:nuclear pre-replicative complex"/>
    <property type="evidence" value="ECO:0007669"/>
    <property type="project" value="TreeGrafter"/>
</dbReference>
<dbReference type="PANTHER" id="PTHR12748:SF0">
    <property type="entry name" value="ORIGIN RECOGNITION COMPLEX SUBUNIT 3"/>
    <property type="match status" value="1"/>
</dbReference>
<feature type="region of interest" description="Disordered" evidence="8">
    <location>
        <begin position="782"/>
        <end position="815"/>
    </location>
</feature>